<dbReference type="InterPro" id="IPR011990">
    <property type="entry name" value="TPR-like_helical_dom_sf"/>
</dbReference>
<dbReference type="STRING" id="91626.A0A0C9MGX4"/>
<dbReference type="PANTHER" id="PTHR12558:SF9">
    <property type="entry name" value="CELL DIVISION CYCLE PROTEIN 16 HOMOLOG"/>
    <property type="match status" value="1"/>
</dbReference>
<dbReference type="AlphaFoldDB" id="A0A0C9MGX4"/>
<feature type="region of interest" description="Disordered" evidence="8">
    <location>
        <begin position="1"/>
        <end position="65"/>
    </location>
</feature>
<evidence type="ECO:0000256" key="7">
    <source>
        <dbReference type="PROSITE-ProRule" id="PRU00339"/>
    </source>
</evidence>
<feature type="compositionally biased region" description="Polar residues" evidence="8">
    <location>
        <begin position="46"/>
        <end position="55"/>
    </location>
</feature>
<dbReference type="OrthoDB" id="10006270at2759"/>
<evidence type="ECO:0000256" key="8">
    <source>
        <dbReference type="SAM" id="MobiDB-lite"/>
    </source>
</evidence>
<keyword evidence="2" id="KW-0677">Repeat</keyword>
<dbReference type="GO" id="GO:0005737">
    <property type="term" value="C:cytoplasm"/>
    <property type="evidence" value="ECO:0007669"/>
    <property type="project" value="TreeGrafter"/>
</dbReference>
<keyword evidence="1" id="KW-0132">Cell division</keyword>
<evidence type="ECO:0000256" key="1">
    <source>
        <dbReference type="ARBA" id="ARBA00022618"/>
    </source>
</evidence>
<name>A0A0C9MGX4_9FUNG</name>
<dbReference type="Pfam" id="PF12895">
    <property type="entry name" value="ANAPC3"/>
    <property type="match status" value="1"/>
</dbReference>
<sequence length="718" mass="82715">MHPRNATSPPRTRTTPIRSDTPYDSTRSINTPPRPLTGDFDDLSPSPINFHSRQSGGVGGGLGESPFFDRSDDLRAFSATQQLVSDHISIDSTDSDHILSTSGISKNLFAPEQSSFTGKHHTREDRLRTLRQDAMNNFLPGTASFIGEKLMTSTDTMNDIYYIALSYYQQQQYERALEILNRKKTLNQSVQCRYVAALCSLALENGSDALDYLGHKNPFSQKKDMAQDDTMEGCIKLESVMCYARGKAYLLNKDIDKARECFKEALTVDVKCYDALEALVKYNMMEEKAEWEFVMTLPYEEHCGADSDYFRYLYGLKLKKDILNGKRLDPDSDNIAKSVDVQLSIAEGYFSQSRYEDCLKICKKIKMQDAFFTESIPLHLSCLYELGMKNELYEYAQELVDRLNDEAVSWHAVGLYYLYIKKNLEARRYFSQALTINRFFQQSWLGYGHSFSLEKDHDQAIDAYMACSRLIPGSHLPYMNIAMQYMEQNKMNLAFEYFSKSLHKCNHDPFLFNEIAVYYYKQGLYKDALEHLHTALSLAKKRQCQRSPIWEKIWCNLGHVYRHPPFQNYDRALRCFENALARNPKNADARAAVGMIYQLKGNTARAIIEYHEALNYTDASELVNELLETALLNNFTTSYASNPNQPCMNDTFDIFQMADSIRDNQDEVDIELKEDAWILDRIERNSETSILDRSVLVTEDDLIVDEGDLRPNMSREWL</sequence>
<gene>
    <name evidence="9" type="ORF">MAM1_0005c00635</name>
</gene>
<dbReference type="InterPro" id="IPR019734">
    <property type="entry name" value="TPR_rpt"/>
</dbReference>
<evidence type="ECO:0000256" key="4">
    <source>
        <dbReference type="ARBA" id="ARBA00022786"/>
    </source>
</evidence>
<dbReference type="GO" id="GO:0031145">
    <property type="term" value="P:anaphase-promoting complex-dependent catabolic process"/>
    <property type="evidence" value="ECO:0007669"/>
    <property type="project" value="TreeGrafter"/>
</dbReference>
<keyword evidence="3" id="KW-0498">Mitosis</keyword>
<evidence type="ECO:0000256" key="2">
    <source>
        <dbReference type="ARBA" id="ARBA00022737"/>
    </source>
</evidence>
<evidence type="ECO:0000256" key="3">
    <source>
        <dbReference type="ARBA" id="ARBA00022776"/>
    </source>
</evidence>
<evidence type="ECO:0000313" key="9">
    <source>
        <dbReference type="EMBL" id="GAN01203.1"/>
    </source>
</evidence>
<dbReference type="GO" id="GO:0051301">
    <property type="term" value="P:cell division"/>
    <property type="evidence" value="ECO:0007669"/>
    <property type="project" value="UniProtKB-KW"/>
</dbReference>
<keyword evidence="10" id="KW-1185">Reference proteome</keyword>
<dbReference type="GO" id="GO:0016567">
    <property type="term" value="P:protein ubiquitination"/>
    <property type="evidence" value="ECO:0007669"/>
    <property type="project" value="TreeGrafter"/>
</dbReference>
<organism evidence="9">
    <name type="scientific">Mucor ambiguus</name>
    <dbReference type="NCBI Taxonomy" id="91626"/>
    <lineage>
        <taxon>Eukaryota</taxon>
        <taxon>Fungi</taxon>
        <taxon>Fungi incertae sedis</taxon>
        <taxon>Mucoromycota</taxon>
        <taxon>Mucoromycotina</taxon>
        <taxon>Mucoromycetes</taxon>
        <taxon>Mucorales</taxon>
        <taxon>Mucorineae</taxon>
        <taxon>Mucoraceae</taxon>
        <taxon>Mucor</taxon>
    </lineage>
</organism>
<evidence type="ECO:0000256" key="5">
    <source>
        <dbReference type="ARBA" id="ARBA00022803"/>
    </source>
</evidence>
<dbReference type="SUPFAM" id="SSF48452">
    <property type="entry name" value="TPR-like"/>
    <property type="match status" value="3"/>
</dbReference>
<dbReference type="Pfam" id="PF13432">
    <property type="entry name" value="TPR_16"/>
    <property type="match status" value="1"/>
</dbReference>
<keyword evidence="4" id="KW-0833">Ubl conjugation pathway</keyword>
<dbReference type="Gene3D" id="1.25.40.10">
    <property type="entry name" value="Tetratricopeptide repeat domain"/>
    <property type="match status" value="1"/>
</dbReference>
<dbReference type="Proteomes" id="UP000053815">
    <property type="component" value="Unassembled WGS sequence"/>
</dbReference>
<dbReference type="EMBL" id="DF836294">
    <property type="protein sequence ID" value="GAN01203.1"/>
    <property type="molecule type" value="Genomic_DNA"/>
</dbReference>
<proteinExistence type="predicted"/>
<feature type="compositionally biased region" description="Low complexity" evidence="8">
    <location>
        <begin position="1"/>
        <end position="22"/>
    </location>
</feature>
<dbReference type="PROSITE" id="PS50005">
    <property type="entry name" value="TPR"/>
    <property type="match status" value="1"/>
</dbReference>
<keyword evidence="6" id="KW-0131">Cell cycle</keyword>
<accession>A0A0C9MGX4</accession>
<evidence type="ECO:0000256" key="6">
    <source>
        <dbReference type="ARBA" id="ARBA00023306"/>
    </source>
</evidence>
<feature type="repeat" description="TPR" evidence="7">
    <location>
        <begin position="509"/>
        <end position="542"/>
    </location>
</feature>
<evidence type="ECO:0000313" key="10">
    <source>
        <dbReference type="Proteomes" id="UP000053815"/>
    </source>
</evidence>
<dbReference type="Pfam" id="PF13181">
    <property type="entry name" value="TPR_8"/>
    <property type="match status" value="1"/>
</dbReference>
<dbReference type="GO" id="GO:0045842">
    <property type="term" value="P:positive regulation of mitotic metaphase/anaphase transition"/>
    <property type="evidence" value="ECO:0007669"/>
    <property type="project" value="TreeGrafter"/>
</dbReference>
<reference evidence="9" key="1">
    <citation type="submission" date="2014-09" db="EMBL/GenBank/DDBJ databases">
        <title>Draft genome sequence of an oleaginous Mucoromycotina fungus Mucor ambiguus NBRC6742.</title>
        <authorList>
            <person name="Takeda I."/>
            <person name="Yamane N."/>
            <person name="Morita T."/>
            <person name="Tamano K."/>
            <person name="Machida M."/>
            <person name="Baker S."/>
            <person name="Koike H."/>
        </authorList>
    </citation>
    <scope>NUCLEOTIDE SEQUENCE</scope>
    <source>
        <strain evidence="9">NBRC 6742</strain>
    </source>
</reference>
<dbReference type="SMART" id="SM00028">
    <property type="entry name" value="TPR"/>
    <property type="match status" value="9"/>
</dbReference>
<keyword evidence="5 7" id="KW-0802">TPR repeat</keyword>
<dbReference type="PANTHER" id="PTHR12558">
    <property type="entry name" value="CELL DIVISION CYCLE 16,23,27"/>
    <property type="match status" value="1"/>
</dbReference>
<dbReference type="GO" id="GO:0005680">
    <property type="term" value="C:anaphase-promoting complex"/>
    <property type="evidence" value="ECO:0007669"/>
    <property type="project" value="TreeGrafter"/>
</dbReference>
<protein>
    <submittedName>
        <fullName evidence="9">Anaphase-promoting complex component</fullName>
    </submittedName>
</protein>